<dbReference type="PANTHER" id="PTHR48069">
    <property type="entry name" value="DIHYDROFOLATE REDUCTASE"/>
    <property type="match status" value="1"/>
</dbReference>
<evidence type="ECO:0000256" key="2">
    <source>
        <dbReference type="ARBA" id="ARBA00012856"/>
    </source>
</evidence>
<proteinExistence type="predicted"/>
<name>A0A7S5RAM3_9CAUD</name>
<dbReference type="Pfam" id="PF00186">
    <property type="entry name" value="DHFR_1"/>
    <property type="match status" value="1"/>
</dbReference>
<accession>A0A7S5RAM3</accession>
<dbReference type="GO" id="GO:0004146">
    <property type="term" value="F:dihydrofolate reductase activity"/>
    <property type="evidence" value="ECO:0007669"/>
    <property type="project" value="UniProtKB-EC"/>
</dbReference>
<dbReference type="InterPro" id="IPR001796">
    <property type="entry name" value="DHFR_dom"/>
</dbReference>
<evidence type="ECO:0000259" key="6">
    <source>
        <dbReference type="PROSITE" id="PS51330"/>
    </source>
</evidence>
<dbReference type="InterPro" id="IPR012259">
    <property type="entry name" value="DHFR"/>
</dbReference>
<dbReference type="PANTHER" id="PTHR48069:SF3">
    <property type="entry name" value="DIHYDROFOLATE REDUCTASE"/>
    <property type="match status" value="1"/>
</dbReference>
<sequence length="171" mass="19662">MKLIVAVSQNDVIGTELNGRHIIPWSLPSDMARFARLTSNHTLICGRRTYESLPSTFELGNRDIIILTRKNRMKSSDPRIRYASSRTDVMEMIQGEEDRTAVIGGSEVYAQFVDDCDEVCITFVQVEVEYGTAYFPSKFLKSNGWTPMLTHIERHVDDEYDTVFQHYKRSS</sequence>
<evidence type="ECO:0000256" key="3">
    <source>
        <dbReference type="ARBA" id="ARBA00022563"/>
    </source>
</evidence>
<dbReference type="InterPro" id="IPR024072">
    <property type="entry name" value="DHFR-like_dom_sf"/>
</dbReference>
<dbReference type="GO" id="GO:0050661">
    <property type="term" value="F:NADP binding"/>
    <property type="evidence" value="ECO:0007669"/>
    <property type="project" value="InterPro"/>
</dbReference>
<dbReference type="GO" id="GO:0046655">
    <property type="term" value="P:folic acid metabolic process"/>
    <property type="evidence" value="ECO:0007669"/>
    <property type="project" value="TreeGrafter"/>
</dbReference>
<reference evidence="7 8" key="1">
    <citation type="submission" date="2020-01" db="EMBL/GenBank/DDBJ databases">
        <title>Patterns of diversity and host range of bacteriophage communities associated with bean-nodulatin bacteria.</title>
        <authorList>
            <person name="Vann Cauwenberghe J."/>
            <person name="Santamaria R.I."/>
            <person name="Bustos P."/>
            <person name="Juarez S."/>
            <person name="Gonzalez V."/>
        </authorList>
    </citation>
    <scope>NUCLEOTIDE SEQUENCE [LARGE SCALE GENOMIC DNA]</scope>
</reference>
<evidence type="ECO:0000313" key="7">
    <source>
        <dbReference type="EMBL" id="QIG71110.1"/>
    </source>
</evidence>
<dbReference type="EMBL" id="MN988521">
    <property type="protein sequence ID" value="QIG71110.1"/>
    <property type="molecule type" value="Genomic_DNA"/>
</dbReference>
<evidence type="ECO:0000256" key="5">
    <source>
        <dbReference type="ARBA" id="ARBA00023002"/>
    </source>
</evidence>
<comment type="pathway">
    <text evidence="1">Cofactor biosynthesis; tetrahydrofolate biosynthesis; 5,6,7,8-tetrahydrofolate from 7,8-dihydrofolate: step 1/1.</text>
</comment>
<dbReference type="GO" id="GO:0006730">
    <property type="term" value="P:one-carbon metabolic process"/>
    <property type="evidence" value="ECO:0007669"/>
    <property type="project" value="UniProtKB-KW"/>
</dbReference>
<evidence type="ECO:0000256" key="4">
    <source>
        <dbReference type="ARBA" id="ARBA00022857"/>
    </source>
</evidence>
<dbReference type="CDD" id="cd00209">
    <property type="entry name" value="DHFR"/>
    <property type="match status" value="1"/>
</dbReference>
<keyword evidence="5 7" id="KW-0560">Oxidoreductase</keyword>
<keyword evidence="8" id="KW-1185">Reference proteome</keyword>
<dbReference type="EC" id="1.5.1.3" evidence="2"/>
<feature type="domain" description="DHFR" evidence="6">
    <location>
        <begin position="1"/>
        <end position="169"/>
    </location>
</feature>
<dbReference type="Proteomes" id="UP000629603">
    <property type="component" value="Segment"/>
</dbReference>
<keyword evidence="3" id="KW-0554">One-carbon metabolism</keyword>
<evidence type="ECO:0000256" key="1">
    <source>
        <dbReference type="ARBA" id="ARBA00004903"/>
    </source>
</evidence>
<dbReference type="PROSITE" id="PS51330">
    <property type="entry name" value="DHFR_2"/>
    <property type="match status" value="1"/>
</dbReference>
<dbReference type="Gene3D" id="3.40.430.10">
    <property type="entry name" value="Dihydrofolate Reductase, subunit A"/>
    <property type="match status" value="1"/>
</dbReference>
<dbReference type="GO" id="GO:0046654">
    <property type="term" value="P:tetrahydrofolate biosynthetic process"/>
    <property type="evidence" value="ECO:0007669"/>
    <property type="project" value="InterPro"/>
</dbReference>
<gene>
    <name evidence="7" type="ORF">EVB93_003</name>
</gene>
<dbReference type="PRINTS" id="PR00070">
    <property type="entry name" value="DHFR"/>
</dbReference>
<keyword evidence="4" id="KW-0521">NADP</keyword>
<protein>
    <recommendedName>
        <fullName evidence="2">dihydrofolate reductase</fullName>
        <ecNumber evidence="2">1.5.1.3</ecNumber>
    </recommendedName>
</protein>
<organism evidence="7 8">
    <name type="scientific">Rhizobium phage RHph_TM30</name>
    <dbReference type="NCBI Taxonomy" id="2509764"/>
    <lineage>
        <taxon>Viruses</taxon>
        <taxon>Duplodnaviria</taxon>
        <taxon>Heunggongvirae</taxon>
        <taxon>Uroviricota</taxon>
        <taxon>Caudoviricetes</taxon>
        <taxon>Kleczkowskaviridae</taxon>
        <taxon>Cuauhnahuacvirus</taxon>
        <taxon>Cuauhnahuacvirus TM30</taxon>
    </lineage>
</organism>
<dbReference type="SUPFAM" id="SSF53597">
    <property type="entry name" value="Dihydrofolate reductase-like"/>
    <property type="match status" value="1"/>
</dbReference>
<evidence type="ECO:0000313" key="8">
    <source>
        <dbReference type="Proteomes" id="UP000629603"/>
    </source>
</evidence>
<dbReference type="GO" id="GO:0046452">
    <property type="term" value="P:dihydrofolate metabolic process"/>
    <property type="evidence" value="ECO:0007669"/>
    <property type="project" value="TreeGrafter"/>
</dbReference>